<gene>
    <name evidence="2" type="ORF">MNOR_LOCUS23196</name>
</gene>
<proteinExistence type="predicted"/>
<evidence type="ECO:0000313" key="3">
    <source>
        <dbReference type="Proteomes" id="UP001497623"/>
    </source>
</evidence>
<evidence type="ECO:0000313" key="2">
    <source>
        <dbReference type="EMBL" id="CAL4122474.1"/>
    </source>
</evidence>
<accession>A0AAV2RBI7</accession>
<dbReference type="PANTHER" id="PTHR24198:SF165">
    <property type="entry name" value="ANKYRIN REPEAT-CONTAINING PROTEIN-RELATED"/>
    <property type="match status" value="1"/>
</dbReference>
<dbReference type="Gene3D" id="1.25.40.20">
    <property type="entry name" value="Ankyrin repeat-containing domain"/>
    <property type="match status" value="1"/>
</dbReference>
<dbReference type="EMBL" id="CAXKWB010020228">
    <property type="protein sequence ID" value="CAL4122474.1"/>
    <property type="molecule type" value="Genomic_DNA"/>
</dbReference>
<name>A0AAV2RBI7_MEGNR</name>
<keyword evidence="3" id="KW-1185">Reference proteome</keyword>
<keyword evidence="1" id="KW-0812">Transmembrane</keyword>
<dbReference type="Proteomes" id="UP001497623">
    <property type="component" value="Unassembled WGS sequence"/>
</dbReference>
<evidence type="ECO:0000256" key="1">
    <source>
        <dbReference type="SAM" id="Phobius"/>
    </source>
</evidence>
<dbReference type="AlphaFoldDB" id="A0AAV2RBI7"/>
<sequence length="736" mass="83470">MPYHLSSPGETNGSIIGLIVAVCILCVILVVLIVIWVYRRRKSNKGASSSSELQLLINANTEDDQSIRKLWEAVHSGRKQDVESLISEETTKTLVNRTPSGESTTILVEAHLRGDSEILKALSLPDLYPVADNILIKNIARNFEERVRLVFIACERGHYLGPGGLAELLIKYWLPGTIQDNHGCSLLHCVVSAKVIPSGEPLWQLTDVKNLVNDHHCNINARNFSGETILHTLVSSLEYTKEEDCYYDGKQMTVSNAWIQLAQLLLELDCNPALPDYNNKTPVMYVNHNTAMHALLSQEKYLKPPIYSSVNIKFITNAAKIGENSIVMRMMKNVMPYFGPNFCPLKQAMENNHRDTVILLQSSGLSLLSSSTINTIKNIKLPAIIHSLIRLEINNGLQEEMRKISIGNKNFHDLLSYMQYTQEKVKNGELEFIFSPKENKDYNTRNKDLLIKAASLGLTYTCKLLKLSDIFLNYSNFDLHNPVLEALKGNHFHTATVLCVDFQLYYSVDSLNSHEYKQFQSSLIDIEMSVFKIILSSEDSISESDRNEMVEYLDNVKDNGEPNTPDARLLHLITKFGLLTLLHQIQSNTDFDINSTILNHINATSLHVAVIYENINVIEYLSYMKADIQKCMLNDLNIMTLLKIINNNGSQNIIERHLDISQIIPSKLSEEDVNRIKQEIDNISLELSREGYKFQKEILIILREKLDLNPDKPLNEDNSFNKSLDMDSVSQDKIVT</sequence>
<dbReference type="InterPro" id="IPR036770">
    <property type="entry name" value="Ankyrin_rpt-contain_sf"/>
</dbReference>
<keyword evidence="1" id="KW-1133">Transmembrane helix</keyword>
<organism evidence="2 3">
    <name type="scientific">Meganyctiphanes norvegica</name>
    <name type="common">Northern krill</name>
    <name type="synonym">Thysanopoda norvegica</name>
    <dbReference type="NCBI Taxonomy" id="48144"/>
    <lineage>
        <taxon>Eukaryota</taxon>
        <taxon>Metazoa</taxon>
        <taxon>Ecdysozoa</taxon>
        <taxon>Arthropoda</taxon>
        <taxon>Crustacea</taxon>
        <taxon>Multicrustacea</taxon>
        <taxon>Malacostraca</taxon>
        <taxon>Eumalacostraca</taxon>
        <taxon>Eucarida</taxon>
        <taxon>Euphausiacea</taxon>
        <taxon>Euphausiidae</taxon>
        <taxon>Meganyctiphanes</taxon>
    </lineage>
</organism>
<protein>
    <submittedName>
        <fullName evidence="2">Uncharacterized protein</fullName>
    </submittedName>
</protein>
<dbReference type="SUPFAM" id="SSF48403">
    <property type="entry name" value="Ankyrin repeat"/>
    <property type="match status" value="2"/>
</dbReference>
<dbReference type="PANTHER" id="PTHR24198">
    <property type="entry name" value="ANKYRIN REPEAT AND PROTEIN KINASE DOMAIN-CONTAINING PROTEIN"/>
    <property type="match status" value="1"/>
</dbReference>
<reference evidence="2 3" key="1">
    <citation type="submission" date="2024-05" db="EMBL/GenBank/DDBJ databases">
        <authorList>
            <person name="Wallberg A."/>
        </authorList>
    </citation>
    <scope>NUCLEOTIDE SEQUENCE [LARGE SCALE GENOMIC DNA]</scope>
</reference>
<comment type="caution">
    <text evidence="2">The sequence shown here is derived from an EMBL/GenBank/DDBJ whole genome shotgun (WGS) entry which is preliminary data.</text>
</comment>
<keyword evidence="1" id="KW-0472">Membrane</keyword>
<feature type="transmembrane region" description="Helical" evidence="1">
    <location>
        <begin position="15"/>
        <end position="38"/>
    </location>
</feature>